<dbReference type="SUPFAM" id="SSF52242">
    <property type="entry name" value="Cobalamin (vitamin B12)-binding domain"/>
    <property type="match status" value="1"/>
</dbReference>
<comment type="caution">
    <text evidence="7">The sequence shown here is derived from an EMBL/GenBank/DDBJ whole genome shotgun (WGS) entry which is preliminary data.</text>
</comment>
<dbReference type="InterPro" id="IPR003759">
    <property type="entry name" value="Cbl-bd_cap"/>
</dbReference>
<dbReference type="Proteomes" id="UP001596405">
    <property type="component" value="Unassembled WGS sequence"/>
</dbReference>
<dbReference type="Gene3D" id="1.10.1240.10">
    <property type="entry name" value="Methionine synthase domain"/>
    <property type="match status" value="1"/>
</dbReference>
<dbReference type="SUPFAM" id="SSF46458">
    <property type="entry name" value="Globin-like"/>
    <property type="match status" value="1"/>
</dbReference>
<feature type="domain" description="B12-binding" evidence="6">
    <location>
        <begin position="226"/>
        <end position="353"/>
    </location>
</feature>
<keyword evidence="2" id="KW-0479">Metal-binding</keyword>
<comment type="similarity">
    <text evidence="1">Belongs to the phycobiliprotein family.</text>
</comment>
<dbReference type="InterPro" id="IPR050554">
    <property type="entry name" value="Met_Synthase/Corrinoid"/>
</dbReference>
<dbReference type="EMBL" id="JBHSYQ010000016">
    <property type="protein sequence ID" value="MFC7000067.1"/>
    <property type="molecule type" value="Genomic_DNA"/>
</dbReference>
<accession>A0ABW2DQD7</accession>
<dbReference type="InterPro" id="IPR012128">
    <property type="entry name" value="Phycobilisome_asu/bsu"/>
</dbReference>
<dbReference type="PROSITE" id="PS51332">
    <property type="entry name" value="B12_BINDING"/>
    <property type="match status" value="1"/>
</dbReference>
<evidence type="ECO:0000256" key="5">
    <source>
        <dbReference type="ARBA" id="ARBA00023307"/>
    </source>
</evidence>
<keyword evidence="8" id="KW-1185">Reference proteome</keyword>
<keyword evidence="3" id="KW-0157">Chromophore</keyword>
<dbReference type="InterPro" id="IPR006158">
    <property type="entry name" value="Cobalamin-bd"/>
</dbReference>
<dbReference type="Gene3D" id="3.40.50.280">
    <property type="entry name" value="Cobalamin-binding domain"/>
    <property type="match status" value="1"/>
</dbReference>
<proteinExistence type="inferred from homology"/>
<sequence>MADTSKQTAAMLKRMSPKLAESATKMVFHQNPDLAKRYRDAGKEKCLQDTSYHLSYLIEAVACDSDALFSDYVLWAQQVLATRQLPVQDFHANLIALKEAVAQNLPIDQYVRVANHLNGALQLLEQNNNIRYVTTEAPLEPVAQQYLELLLSGQRAAATELILEQVNQGVTVKEIYLKVFQPVQHKIGRLWQTNKISVAQEHFCTAITQSIMSQLYPLIFGTERNGQKLIATCVSGDMHELGVRMVCDFFEMEGWDTYYLGANVPVTAIISAIRDQKPDLVLLSATMTFHVPAVKDTIKAIKETKGLEQVKILVGGYPFNTEKNLWKEVGANGYGTNAQEALQVAQNLLAQEK</sequence>
<dbReference type="PANTHER" id="PTHR45833:SF1">
    <property type="entry name" value="METHIONINE SYNTHASE"/>
    <property type="match status" value="1"/>
</dbReference>
<evidence type="ECO:0000313" key="7">
    <source>
        <dbReference type="EMBL" id="MFC7000067.1"/>
    </source>
</evidence>
<dbReference type="Pfam" id="PF00502">
    <property type="entry name" value="Phycobilisome"/>
    <property type="match status" value="1"/>
</dbReference>
<gene>
    <name evidence="7" type="ORF">ACFQHR_20700</name>
</gene>
<dbReference type="InterPro" id="IPR038719">
    <property type="entry name" value="Phycobilisome_asu/bsu_sf"/>
</dbReference>
<keyword evidence="4" id="KW-0170">Cobalt</keyword>
<evidence type="ECO:0000256" key="2">
    <source>
        <dbReference type="ARBA" id="ARBA00022723"/>
    </source>
</evidence>
<dbReference type="InterPro" id="IPR036724">
    <property type="entry name" value="Cobalamin-bd_sf"/>
</dbReference>
<protein>
    <submittedName>
        <fullName evidence="7">B12-binding domain-containing protein</fullName>
    </submittedName>
</protein>
<dbReference type="PANTHER" id="PTHR45833">
    <property type="entry name" value="METHIONINE SYNTHASE"/>
    <property type="match status" value="1"/>
</dbReference>
<dbReference type="Pfam" id="PF02310">
    <property type="entry name" value="B12-binding"/>
    <property type="match status" value="1"/>
</dbReference>
<dbReference type="Gene3D" id="1.10.490.20">
    <property type="entry name" value="Phycocyanins"/>
    <property type="match status" value="1"/>
</dbReference>
<evidence type="ECO:0000256" key="3">
    <source>
        <dbReference type="ARBA" id="ARBA00022991"/>
    </source>
</evidence>
<dbReference type="RefSeq" id="WP_066624697.1">
    <property type="nucleotide sequence ID" value="NZ_JBHSYQ010000016.1"/>
</dbReference>
<evidence type="ECO:0000313" key="8">
    <source>
        <dbReference type="Proteomes" id="UP001596405"/>
    </source>
</evidence>
<evidence type="ECO:0000256" key="1">
    <source>
        <dbReference type="ARBA" id="ARBA00008182"/>
    </source>
</evidence>
<name>A0ABW2DQD7_9BACT</name>
<dbReference type="InterPro" id="IPR036594">
    <property type="entry name" value="Meth_synthase_dom"/>
</dbReference>
<evidence type="ECO:0000256" key="4">
    <source>
        <dbReference type="ARBA" id="ARBA00023285"/>
    </source>
</evidence>
<reference evidence="8" key="1">
    <citation type="journal article" date="2019" name="Int. J. Syst. Evol. Microbiol.">
        <title>The Global Catalogue of Microorganisms (GCM) 10K type strain sequencing project: providing services to taxonomists for standard genome sequencing and annotation.</title>
        <authorList>
            <consortium name="The Broad Institute Genomics Platform"/>
            <consortium name="The Broad Institute Genome Sequencing Center for Infectious Disease"/>
            <person name="Wu L."/>
            <person name="Ma J."/>
        </authorList>
    </citation>
    <scope>NUCLEOTIDE SEQUENCE [LARGE SCALE GENOMIC DNA]</scope>
    <source>
        <strain evidence="8">CGMCC 4.7393</strain>
    </source>
</reference>
<keyword evidence="5" id="KW-0089">Bile pigment</keyword>
<organism evidence="7 8">
    <name type="scientific">Rufibacter roseus</name>
    <dbReference type="NCBI Taxonomy" id="1567108"/>
    <lineage>
        <taxon>Bacteria</taxon>
        <taxon>Pseudomonadati</taxon>
        <taxon>Bacteroidota</taxon>
        <taxon>Cytophagia</taxon>
        <taxon>Cytophagales</taxon>
        <taxon>Hymenobacteraceae</taxon>
        <taxon>Rufibacter</taxon>
    </lineage>
</organism>
<evidence type="ECO:0000259" key="6">
    <source>
        <dbReference type="PROSITE" id="PS51332"/>
    </source>
</evidence>
<dbReference type="Pfam" id="PF02607">
    <property type="entry name" value="B12-binding_2"/>
    <property type="match status" value="1"/>
</dbReference>
<dbReference type="InterPro" id="IPR009050">
    <property type="entry name" value="Globin-like_sf"/>
</dbReference>